<feature type="compositionally biased region" description="Basic and acidic residues" evidence="3">
    <location>
        <begin position="794"/>
        <end position="807"/>
    </location>
</feature>
<evidence type="ECO:0000259" key="4">
    <source>
        <dbReference type="Pfam" id="PF00004"/>
    </source>
</evidence>
<evidence type="ECO:0000256" key="2">
    <source>
        <dbReference type="ARBA" id="ARBA00022840"/>
    </source>
</evidence>
<evidence type="ECO:0000256" key="3">
    <source>
        <dbReference type="SAM" id="MobiDB-lite"/>
    </source>
</evidence>
<dbReference type="KEGG" id="emc:129337386"/>
<dbReference type="PANTHER" id="PTHR14690">
    <property type="entry name" value="IQ MOTIF CONTAINING WITH AAA DOMAIN 1"/>
    <property type="match status" value="1"/>
</dbReference>
<dbReference type="AlphaFoldDB" id="A0AA97L8K1"/>
<organism evidence="5 6">
    <name type="scientific">Eublepharis macularius</name>
    <name type="common">Leopard gecko</name>
    <name type="synonym">Cyrtodactylus macularius</name>
    <dbReference type="NCBI Taxonomy" id="481883"/>
    <lineage>
        <taxon>Eukaryota</taxon>
        <taxon>Metazoa</taxon>
        <taxon>Chordata</taxon>
        <taxon>Craniata</taxon>
        <taxon>Vertebrata</taxon>
        <taxon>Euteleostomi</taxon>
        <taxon>Lepidosauria</taxon>
        <taxon>Squamata</taxon>
        <taxon>Bifurcata</taxon>
        <taxon>Gekkota</taxon>
        <taxon>Eublepharidae</taxon>
        <taxon>Eublepharinae</taxon>
        <taxon>Eublepharis</taxon>
    </lineage>
</organism>
<keyword evidence="1" id="KW-0547">Nucleotide-binding</keyword>
<protein>
    <submittedName>
        <fullName evidence="6">IQ and AAA domain-containing protein 1-like</fullName>
    </submittedName>
</protein>
<dbReference type="Proteomes" id="UP001190640">
    <property type="component" value="Chromosome 11"/>
</dbReference>
<evidence type="ECO:0000256" key="1">
    <source>
        <dbReference type="ARBA" id="ARBA00022741"/>
    </source>
</evidence>
<proteinExistence type="predicted"/>
<dbReference type="InterPro" id="IPR052267">
    <property type="entry name" value="N-DRC_Component"/>
</dbReference>
<feature type="compositionally biased region" description="Basic and acidic residues" evidence="3">
    <location>
        <begin position="343"/>
        <end position="371"/>
    </location>
</feature>
<dbReference type="InterPro" id="IPR003959">
    <property type="entry name" value="ATPase_AAA_core"/>
</dbReference>
<gene>
    <name evidence="6" type="primary">IQCA1L</name>
</gene>
<evidence type="ECO:0000313" key="6">
    <source>
        <dbReference type="RefSeq" id="XP_054846965.1"/>
    </source>
</evidence>
<feature type="region of interest" description="Disordered" evidence="3">
    <location>
        <begin position="343"/>
        <end position="377"/>
    </location>
</feature>
<dbReference type="Gene3D" id="3.40.50.300">
    <property type="entry name" value="P-loop containing nucleotide triphosphate hydrolases"/>
    <property type="match status" value="1"/>
</dbReference>
<dbReference type="PANTHER" id="PTHR14690:SF6">
    <property type="entry name" value="IQ AND AAA DOMAIN-CONTAINING PROTEIN 1-LIKE"/>
    <property type="match status" value="1"/>
</dbReference>
<keyword evidence="5" id="KW-1185">Reference proteome</keyword>
<dbReference type="SUPFAM" id="SSF52540">
    <property type="entry name" value="P-loop containing nucleoside triphosphate hydrolases"/>
    <property type="match status" value="1"/>
</dbReference>
<dbReference type="GeneID" id="129337386"/>
<dbReference type="PROSITE" id="PS50096">
    <property type="entry name" value="IQ"/>
    <property type="match status" value="1"/>
</dbReference>
<feature type="domain" description="ATPase AAA-type core" evidence="4">
    <location>
        <begin position="560"/>
        <end position="689"/>
    </location>
</feature>
<feature type="region of interest" description="Disordered" evidence="3">
    <location>
        <begin position="452"/>
        <end position="480"/>
    </location>
</feature>
<sequence length="814" mass="92850">MWLEARLALEELLAQELPAEARRPERNAALFFHGLATLFLRYVQIARRLEACHDQGVQPQKRPVLRRLLDGVLGRLLELKEELVQLQLSEYHYMDHVLQELHLSPADMEVPIPRYFLSERAKVLQERQELLTRILARVAPSKAAAPARPSMPREEAVRLIQAAERMRQGRLRARFMWEIRRDEERERRARESGLQEPDRQQAAVCIQKVWKGCVQRRLTQLARQQEMTFVGMALEPELAGASPAIIRAQLGEEFRRMRQADYEAEYQHALDSIRDAVYEVEGPSMREELKQQLRQWFIECRDLTGRFPDFPEAEIGGSSVLFAQKSPEEVKAELDLAEVKVEKKDKKKDKEKGKEAPKEEEEKKGKEKKSEEEEGLKLSPSKFLTAINQGFQEYTALWSNQDEEVVNFEQRYEAELIRSQKQKEVAAEIRLQVDELMREELQNLRLAVDLEGGKAEKPAKPKRSAKKKGKKSKKEKDLTPERTIDSLYEELVLHGIIQKPPKVQLSDYSGDFCYLGTALRQAEIEPIPSTLDVRQNIALYAILRLGSQAVQDLAPPLKSILLAGPPGTGKKMLVHAVCTETGANLFDLSPDNVAGKYPGKSGLQMLVHLVFKVARALQPSVIWVGNAEKTFYKKVPKEEKELDPKRLKKDLPKALNLLAAGDRVLLLGTSSRPYLADVKALCKAYERILLIPRPDYASRYVTWQRLIQKHGGVLTGSLDISALAKVSDGYSQGSLLRAVKAALSERRLLQLPKRPLVAGEFLQMLARAEPIYPEEEEMLQDWYTKTPLGMKKLEAEEEKRKAAEPKGKDKKKKK</sequence>
<dbReference type="GO" id="GO:0016887">
    <property type="term" value="F:ATP hydrolysis activity"/>
    <property type="evidence" value="ECO:0007669"/>
    <property type="project" value="InterPro"/>
</dbReference>
<dbReference type="Gene3D" id="1.10.8.60">
    <property type="match status" value="1"/>
</dbReference>
<dbReference type="CTD" id="392843"/>
<accession>A0AA97L8K1</accession>
<evidence type="ECO:0000313" key="5">
    <source>
        <dbReference type="Proteomes" id="UP001190640"/>
    </source>
</evidence>
<dbReference type="RefSeq" id="XP_054846965.1">
    <property type="nucleotide sequence ID" value="XM_054990990.1"/>
</dbReference>
<keyword evidence="2" id="KW-0067">ATP-binding</keyword>
<dbReference type="FunFam" id="1.10.8.60:FF:000064">
    <property type="entry name" value="IQ motif containing with AAA domain 1"/>
    <property type="match status" value="1"/>
</dbReference>
<dbReference type="GO" id="GO:0005524">
    <property type="term" value="F:ATP binding"/>
    <property type="evidence" value="ECO:0007669"/>
    <property type="project" value="UniProtKB-KW"/>
</dbReference>
<reference evidence="6" key="1">
    <citation type="submission" date="2025-08" db="UniProtKB">
        <authorList>
            <consortium name="RefSeq"/>
        </authorList>
    </citation>
    <scope>IDENTIFICATION</scope>
    <source>
        <tissue evidence="6">Blood</tissue>
    </source>
</reference>
<dbReference type="Pfam" id="PF00004">
    <property type="entry name" value="AAA"/>
    <property type="match status" value="1"/>
</dbReference>
<dbReference type="InterPro" id="IPR027417">
    <property type="entry name" value="P-loop_NTPase"/>
</dbReference>
<name>A0AA97L8K1_EUBMA</name>
<feature type="compositionally biased region" description="Basic residues" evidence="3">
    <location>
        <begin position="460"/>
        <end position="473"/>
    </location>
</feature>
<feature type="region of interest" description="Disordered" evidence="3">
    <location>
        <begin position="794"/>
        <end position="814"/>
    </location>
</feature>